<dbReference type="Proteomes" id="UP000027446">
    <property type="component" value="Unassembled WGS sequence"/>
</dbReference>
<accession>A0A069E3Z7</accession>
<evidence type="ECO:0000313" key="3">
    <source>
        <dbReference type="EMBL" id="KCZ84738.1"/>
    </source>
</evidence>
<feature type="transmembrane region" description="Helical" evidence="2">
    <location>
        <begin position="58"/>
        <end position="78"/>
    </location>
</feature>
<sequence length="242" mass="26805">MDRQTLDMEGARQGEISAASLQMGDDTIAIQRIATMTVEANDFFPWDTPKNRVTQKGYATAFVSMMFFALMGIGWWAVLPGRPASLVMLGIGIVMLLGAMICGLRAGMIAAKLRVKQKYFRLVIGTSDARQIPLVDDNREVLCKIRDVVRHKMDTEDRTLVGEFDLNLDVVNLKSPNQPEPDPPRGRATATPDRPAEPEPKPLPDLEEAADDPPLPKLARRHDDDHQDALFDKIADAMKPAS</sequence>
<dbReference type="EMBL" id="ARYH01000001">
    <property type="protein sequence ID" value="KCZ84738.1"/>
    <property type="molecule type" value="Genomic_DNA"/>
</dbReference>
<gene>
    <name evidence="3" type="ORF">HAD_03625</name>
</gene>
<proteinExistence type="predicted"/>
<reference evidence="3 4" key="1">
    <citation type="journal article" date="2014" name="Antonie Van Leeuwenhoek">
        <title>Hyphomonas beringensis sp. nov. and Hyphomonas chukchiensis sp. nov., isolated from surface seawater of the Bering Sea and Chukchi Sea.</title>
        <authorList>
            <person name="Li C."/>
            <person name="Lai Q."/>
            <person name="Li G."/>
            <person name="Dong C."/>
            <person name="Wang J."/>
            <person name="Liao Y."/>
            <person name="Shao Z."/>
        </authorList>
    </citation>
    <scope>NUCLEOTIDE SEQUENCE [LARGE SCALE GENOMIC DNA]</scope>
    <source>
        <strain evidence="3 4">MHS-3</strain>
    </source>
</reference>
<feature type="transmembrane region" description="Helical" evidence="2">
    <location>
        <begin position="84"/>
        <end position="111"/>
    </location>
</feature>
<dbReference type="STRING" id="1280949.HAD_03625"/>
<keyword evidence="2" id="KW-0472">Membrane</keyword>
<keyword evidence="4" id="KW-1185">Reference proteome</keyword>
<feature type="compositionally biased region" description="Basic and acidic residues" evidence="1">
    <location>
        <begin position="194"/>
        <end position="204"/>
    </location>
</feature>
<feature type="compositionally biased region" description="Basic and acidic residues" evidence="1">
    <location>
        <begin position="221"/>
        <end position="236"/>
    </location>
</feature>
<dbReference type="OrthoDB" id="7619208at2"/>
<evidence type="ECO:0000313" key="4">
    <source>
        <dbReference type="Proteomes" id="UP000027446"/>
    </source>
</evidence>
<name>A0A069E3Z7_9PROT</name>
<protein>
    <submittedName>
        <fullName evidence="3">Uncharacterized protein</fullName>
    </submittedName>
</protein>
<evidence type="ECO:0000256" key="1">
    <source>
        <dbReference type="SAM" id="MobiDB-lite"/>
    </source>
</evidence>
<dbReference type="AlphaFoldDB" id="A0A069E3Z7"/>
<keyword evidence="2" id="KW-1133">Transmembrane helix</keyword>
<evidence type="ECO:0000256" key="2">
    <source>
        <dbReference type="SAM" id="Phobius"/>
    </source>
</evidence>
<keyword evidence="2" id="KW-0812">Transmembrane</keyword>
<dbReference type="RefSeq" id="WP_035569481.1">
    <property type="nucleotide sequence ID" value="NZ_ARYH01000001.1"/>
</dbReference>
<dbReference type="PATRIC" id="fig|1280949.3.peg.744"/>
<comment type="caution">
    <text evidence="3">The sequence shown here is derived from an EMBL/GenBank/DDBJ whole genome shotgun (WGS) entry which is preliminary data.</text>
</comment>
<feature type="region of interest" description="Disordered" evidence="1">
    <location>
        <begin position="172"/>
        <end position="242"/>
    </location>
</feature>
<organism evidence="3 4">
    <name type="scientific">Hyphomonas adhaerens MHS-3</name>
    <dbReference type="NCBI Taxonomy" id="1280949"/>
    <lineage>
        <taxon>Bacteria</taxon>
        <taxon>Pseudomonadati</taxon>
        <taxon>Pseudomonadota</taxon>
        <taxon>Alphaproteobacteria</taxon>
        <taxon>Hyphomonadales</taxon>
        <taxon>Hyphomonadaceae</taxon>
        <taxon>Hyphomonas</taxon>
    </lineage>
</organism>